<evidence type="ECO:0000313" key="3">
    <source>
        <dbReference type="Proteomes" id="UP001172142"/>
    </source>
</evidence>
<dbReference type="InterPro" id="IPR013149">
    <property type="entry name" value="ADH-like_C"/>
</dbReference>
<sequence length="170" mass="18180">MQLGKALGATVIATARNKENEEFCRNQGADYTFNPEEQAFEEAIAEFTDGQGVNVIYDTVGEDAYANAVNNIAIGGRVVLIGFASGTWGVLDPGHILWKGYSVTGALHSVRTRKERTDSIAVLNNLLEEGEISPLRTTVHDFDGAVNALASLRDPQPGLVVVRGTQSSAC</sequence>
<comment type="caution">
    <text evidence="2">The sequence shown here is derived from an EMBL/GenBank/DDBJ whole genome shotgun (WGS) entry which is preliminary data.</text>
</comment>
<dbReference type="PANTHER" id="PTHR43677">
    <property type="entry name" value="SHORT-CHAIN DEHYDROGENASE/REDUCTASE"/>
    <property type="match status" value="1"/>
</dbReference>
<dbReference type="RefSeq" id="WP_301856693.1">
    <property type="nucleotide sequence ID" value="NZ_JAUJWU010000002.1"/>
</dbReference>
<keyword evidence="3" id="KW-1185">Reference proteome</keyword>
<dbReference type="InterPro" id="IPR036291">
    <property type="entry name" value="NAD(P)-bd_dom_sf"/>
</dbReference>
<feature type="domain" description="Alcohol dehydrogenase-like C-terminal" evidence="1">
    <location>
        <begin position="1"/>
        <end position="109"/>
    </location>
</feature>
<dbReference type="InterPro" id="IPR051397">
    <property type="entry name" value="Zn-ADH-like_protein"/>
</dbReference>
<dbReference type="PANTHER" id="PTHR43677:SF4">
    <property type="entry name" value="QUINONE OXIDOREDUCTASE-LIKE PROTEIN 2"/>
    <property type="match status" value="1"/>
</dbReference>
<evidence type="ECO:0000259" key="1">
    <source>
        <dbReference type="Pfam" id="PF00107"/>
    </source>
</evidence>
<dbReference type="SUPFAM" id="SSF51735">
    <property type="entry name" value="NAD(P)-binding Rossmann-fold domains"/>
    <property type="match status" value="1"/>
</dbReference>
<proteinExistence type="predicted"/>
<reference evidence="2 3" key="1">
    <citation type="submission" date="2023-07" db="EMBL/GenBank/DDBJ databases">
        <title>Novel species in genus Planococcus.</title>
        <authorList>
            <person name="Ning S."/>
        </authorList>
    </citation>
    <scope>NUCLEOTIDE SEQUENCE [LARGE SCALE GENOMIC DNA]</scope>
    <source>
        <strain evidence="2 3">N017</strain>
    </source>
</reference>
<organism evidence="2 3">
    <name type="scientific">Planococcus shenhongbingii</name>
    <dbReference type="NCBI Taxonomy" id="3058398"/>
    <lineage>
        <taxon>Bacteria</taxon>
        <taxon>Bacillati</taxon>
        <taxon>Bacillota</taxon>
        <taxon>Bacilli</taxon>
        <taxon>Bacillales</taxon>
        <taxon>Caryophanaceae</taxon>
        <taxon>Planococcus</taxon>
    </lineage>
</organism>
<dbReference type="Proteomes" id="UP001172142">
    <property type="component" value="Unassembled WGS sequence"/>
</dbReference>
<evidence type="ECO:0000313" key="2">
    <source>
        <dbReference type="EMBL" id="MDN7245599.1"/>
    </source>
</evidence>
<name>A0ABT8ND27_9BACL</name>
<dbReference type="Gene3D" id="3.40.50.720">
    <property type="entry name" value="NAD(P)-binding Rossmann-like Domain"/>
    <property type="match status" value="1"/>
</dbReference>
<dbReference type="Gene3D" id="3.90.180.10">
    <property type="entry name" value="Medium-chain alcohol dehydrogenases, catalytic domain"/>
    <property type="match status" value="1"/>
</dbReference>
<dbReference type="EMBL" id="JAUJWU010000002">
    <property type="protein sequence ID" value="MDN7245599.1"/>
    <property type="molecule type" value="Genomic_DNA"/>
</dbReference>
<accession>A0ABT8ND27</accession>
<gene>
    <name evidence="2" type="ORF">QWY13_08805</name>
</gene>
<dbReference type="Pfam" id="PF00107">
    <property type="entry name" value="ADH_zinc_N"/>
    <property type="match status" value="1"/>
</dbReference>
<protein>
    <submittedName>
        <fullName evidence="2">Zinc-binding dehydrogenase</fullName>
    </submittedName>
</protein>